<keyword evidence="3 7" id="KW-0694">RNA-binding</keyword>
<dbReference type="InterPro" id="IPR057268">
    <property type="entry name" value="Ribosomal_L18"/>
</dbReference>
<comment type="caution">
    <text evidence="8">The sequence shown here is derived from an EMBL/GenBank/DDBJ whole genome shotgun (WGS) entry which is preliminary data.</text>
</comment>
<dbReference type="SUPFAM" id="SSF53137">
    <property type="entry name" value="Translational machinery components"/>
    <property type="match status" value="1"/>
</dbReference>
<evidence type="ECO:0000256" key="4">
    <source>
        <dbReference type="ARBA" id="ARBA00022980"/>
    </source>
</evidence>
<dbReference type="GO" id="GO:1990904">
    <property type="term" value="C:ribonucleoprotein complex"/>
    <property type="evidence" value="ECO:0007669"/>
    <property type="project" value="UniProtKB-KW"/>
</dbReference>
<dbReference type="STRING" id="1798539.A2994_02655"/>
<dbReference type="GO" id="GO:0005737">
    <property type="term" value="C:cytoplasm"/>
    <property type="evidence" value="ECO:0007669"/>
    <property type="project" value="UniProtKB-ARBA"/>
</dbReference>
<evidence type="ECO:0000256" key="6">
    <source>
        <dbReference type="ARBA" id="ARBA00035197"/>
    </source>
</evidence>
<proteinExistence type="inferred from homology"/>
<dbReference type="Pfam" id="PF00861">
    <property type="entry name" value="Ribosomal_L18p"/>
    <property type="match status" value="1"/>
</dbReference>
<dbReference type="AlphaFoldDB" id="A0A1F4PP62"/>
<dbReference type="NCBIfam" id="TIGR00060">
    <property type="entry name" value="L18_bact"/>
    <property type="match status" value="1"/>
</dbReference>
<evidence type="ECO:0000256" key="2">
    <source>
        <dbReference type="ARBA" id="ARBA00022730"/>
    </source>
</evidence>
<dbReference type="PANTHER" id="PTHR12899:SF3">
    <property type="entry name" value="LARGE RIBOSOMAL SUBUNIT PROTEIN UL18M"/>
    <property type="match status" value="1"/>
</dbReference>
<dbReference type="GO" id="GO:0003735">
    <property type="term" value="F:structural constituent of ribosome"/>
    <property type="evidence" value="ECO:0007669"/>
    <property type="project" value="InterPro"/>
</dbReference>
<sequence length="115" mass="12728">MGKLTKQQSRVKRHRHVRTKIQGTAQRPRLAIYRSLKHIYAQLIDDSVQRTLTSSSTAKLKLTGTVGNATKVGEEIAKLAKDLKITEVVFDRGGYKYHGQVKAIAEGARSGGLKL</sequence>
<dbReference type="GO" id="GO:0008097">
    <property type="term" value="F:5S rRNA binding"/>
    <property type="evidence" value="ECO:0007669"/>
    <property type="project" value="TreeGrafter"/>
</dbReference>
<keyword evidence="5 7" id="KW-0687">Ribonucleoprotein</keyword>
<evidence type="ECO:0000256" key="3">
    <source>
        <dbReference type="ARBA" id="ARBA00022884"/>
    </source>
</evidence>
<dbReference type="InterPro" id="IPR005484">
    <property type="entry name" value="Ribosomal_uL18_bac/plant/anim"/>
</dbReference>
<comment type="subunit">
    <text evidence="7">Part of the 50S ribosomal subunit; part of the 5S rRNA/L5/L18/L25 subcomplex. Contacts the 5S and 23S rRNAs.</text>
</comment>
<evidence type="ECO:0000313" key="9">
    <source>
        <dbReference type="Proteomes" id="UP000179010"/>
    </source>
</evidence>
<dbReference type="Proteomes" id="UP000179010">
    <property type="component" value="Unassembled WGS sequence"/>
</dbReference>
<dbReference type="HAMAP" id="MF_01337_B">
    <property type="entry name" value="Ribosomal_uL18_B"/>
    <property type="match status" value="1"/>
</dbReference>
<dbReference type="GO" id="GO:0005840">
    <property type="term" value="C:ribosome"/>
    <property type="evidence" value="ECO:0007669"/>
    <property type="project" value="UniProtKB-KW"/>
</dbReference>
<keyword evidence="2 7" id="KW-0699">rRNA-binding</keyword>
<comment type="function">
    <text evidence="7">This is one of the proteins that bind and probably mediate the attachment of the 5S RNA into the large ribosomal subunit, where it forms part of the central protuberance.</text>
</comment>
<dbReference type="CDD" id="cd00432">
    <property type="entry name" value="Ribosomal_L18_L5e"/>
    <property type="match status" value="1"/>
</dbReference>
<evidence type="ECO:0000256" key="1">
    <source>
        <dbReference type="ARBA" id="ARBA00007116"/>
    </source>
</evidence>
<dbReference type="PANTHER" id="PTHR12899">
    <property type="entry name" value="39S RIBOSOMAL PROTEIN L18, MITOCHONDRIAL"/>
    <property type="match status" value="1"/>
</dbReference>
<evidence type="ECO:0000313" key="8">
    <source>
        <dbReference type="EMBL" id="OGB85643.1"/>
    </source>
</evidence>
<dbReference type="EMBL" id="METE01000001">
    <property type="protein sequence ID" value="OGB85643.1"/>
    <property type="molecule type" value="Genomic_DNA"/>
</dbReference>
<reference evidence="8 9" key="1">
    <citation type="journal article" date="2016" name="Nat. Commun.">
        <title>Thousands of microbial genomes shed light on interconnected biogeochemical processes in an aquifer system.</title>
        <authorList>
            <person name="Anantharaman K."/>
            <person name="Brown C.T."/>
            <person name="Hug L.A."/>
            <person name="Sharon I."/>
            <person name="Castelle C.J."/>
            <person name="Probst A.J."/>
            <person name="Thomas B.C."/>
            <person name="Singh A."/>
            <person name="Wilkins M.J."/>
            <person name="Karaoz U."/>
            <person name="Brodie E.L."/>
            <person name="Williams K.H."/>
            <person name="Hubbard S.S."/>
            <person name="Banfield J.F."/>
        </authorList>
    </citation>
    <scope>NUCLEOTIDE SEQUENCE [LARGE SCALE GENOMIC DNA]</scope>
</reference>
<accession>A0A1F4PP62</accession>
<dbReference type="InterPro" id="IPR004389">
    <property type="entry name" value="Ribosomal_uL18_bac-type"/>
</dbReference>
<evidence type="ECO:0000256" key="5">
    <source>
        <dbReference type="ARBA" id="ARBA00023274"/>
    </source>
</evidence>
<name>A0A1F4PP62_UNCK3</name>
<gene>
    <name evidence="7" type="primary">rplR</name>
    <name evidence="8" type="ORF">A2994_02655</name>
</gene>
<dbReference type="FunFam" id="3.30.420.100:FF:000001">
    <property type="entry name" value="50S ribosomal protein L18"/>
    <property type="match status" value="1"/>
</dbReference>
<keyword evidence="4 7" id="KW-0689">Ribosomal protein</keyword>
<organism evidence="8 9">
    <name type="scientific">candidate division Kazan bacterium RIFCSPLOWO2_01_FULL_48_13</name>
    <dbReference type="NCBI Taxonomy" id="1798539"/>
    <lineage>
        <taxon>Bacteria</taxon>
        <taxon>Bacteria division Kazan-3B-28</taxon>
    </lineage>
</organism>
<dbReference type="GO" id="GO:0006412">
    <property type="term" value="P:translation"/>
    <property type="evidence" value="ECO:0007669"/>
    <property type="project" value="UniProtKB-UniRule"/>
</dbReference>
<comment type="similarity">
    <text evidence="1 7">Belongs to the universal ribosomal protein uL18 family.</text>
</comment>
<evidence type="ECO:0000256" key="7">
    <source>
        <dbReference type="HAMAP-Rule" id="MF_01337"/>
    </source>
</evidence>
<dbReference type="Gene3D" id="3.30.420.100">
    <property type="match status" value="1"/>
</dbReference>
<protein>
    <recommendedName>
        <fullName evidence="6 7">Large ribosomal subunit protein uL18</fullName>
    </recommendedName>
</protein>